<reference evidence="1 2" key="1">
    <citation type="submission" date="2019-03" db="EMBL/GenBank/DDBJ databases">
        <authorList>
            <person name="Zhong Y.L."/>
        </authorList>
    </citation>
    <scope>NUCLEOTIDE SEQUENCE [LARGE SCALE GENOMIC DNA]</scope>
    <source>
        <strain evidence="1 2">W255</strain>
    </source>
</reference>
<proteinExistence type="predicted"/>
<dbReference type="EMBL" id="SMZJ02000010">
    <property type="protein sequence ID" value="TWO31552.1"/>
    <property type="molecule type" value="Genomic_DNA"/>
</dbReference>
<organism evidence="1 2">
    <name type="scientific">Seonamhaeicola sediminis</name>
    <dbReference type="NCBI Taxonomy" id="2528206"/>
    <lineage>
        <taxon>Bacteria</taxon>
        <taxon>Pseudomonadati</taxon>
        <taxon>Bacteroidota</taxon>
        <taxon>Flavobacteriia</taxon>
        <taxon>Flavobacteriales</taxon>
        <taxon>Flavobacteriaceae</taxon>
    </lineage>
</organism>
<sequence length="171" mass="19632">MSRLILSALGVILVVFSCKNSQENEGDININKDNQEITEKDISNIDYIEFLLDEKTEKHTADWIEYNQIQEIIGNVKKGDLSFLQKNRAVIDSTLTELKLYIPEPLNSPSISARINAFETKMLNLESIYNLNTTTKEDLLKALKDFFVAFSNLNLQMNKKVEFDNLDIQKP</sequence>
<evidence type="ECO:0000313" key="1">
    <source>
        <dbReference type="EMBL" id="TWO31552.1"/>
    </source>
</evidence>
<dbReference type="Proteomes" id="UP000295814">
    <property type="component" value="Unassembled WGS sequence"/>
</dbReference>
<accession>A0A562YB83</accession>
<dbReference type="PROSITE" id="PS51257">
    <property type="entry name" value="PROKAR_LIPOPROTEIN"/>
    <property type="match status" value="1"/>
</dbReference>
<reference evidence="1 2" key="2">
    <citation type="submission" date="2019-07" db="EMBL/GenBank/DDBJ databases">
        <title>Seonamhaeicola sp. W255 draft genome.</title>
        <authorList>
            <person name="Zhang X.-Y."/>
            <person name="Zhang R."/>
            <person name="Zhong Y.-L."/>
            <person name="Du Z.-J."/>
        </authorList>
    </citation>
    <scope>NUCLEOTIDE SEQUENCE [LARGE SCALE GENOMIC DNA]</scope>
    <source>
        <strain evidence="1 2">W255</strain>
    </source>
</reference>
<gene>
    <name evidence="1" type="ORF">E1J38_013055</name>
</gene>
<evidence type="ECO:0008006" key="3">
    <source>
        <dbReference type="Google" id="ProtNLM"/>
    </source>
</evidence>
<dbReference type="AlphaFoldDB" id="A0A562YB83"/>
<dbReference type="OrthoDB" id="1443931at2"/>
<dbReference type="RefSeq" id="WP_133357318.1">
    <property type="nucleotide sequence ID" value="NZ_SMZJ02000010.1"/>
</dbReference>
<comment type="caution">
    <text evidence="1">The sequence shown here is derived from an EMBL/GenBank/DDBJ whole genome shotgun (WGS) entry which is preliminary data.</text>
</comment>
<evidence type="ECO:0000313" key="2">
    <source>
        <dbReference type="Proteomes" id="UP000295814"/>
    </source>
</evidence>
<keyword evidence="2" id="KW-1185">Reference proteome</keyword>
<name>A0A562YB83_9FLAO</name>
<protein>
    <recommendedName>
        <fullName evidence="3">Lipoprotein</fullName>
    </recommendedName>
</protein>